<reference evidence="3 4" key="1">
    <citation type="submission" date="2024-09" db="EMBL/GenBank/DDBJ databases">
        <title>The Natural Products Discovery Center: Release of the First 8490 Sequenced Strains for Exploring Actinobacteria Biosynthetic Diversity.</title>
        <authorList>
            <person name="Kalkreuter E."/>
            <person name="Kautsar S.A."/>
            <person name="Yang D."/>
            <person name="Bader C.D."/>
            <person name="Teijaro C.N."/>
            <person name="Fluegel L."/>
            <person name="Davis C.M."/>
            <person name="Simpson J.R."/>
            <person name="Lauterbach L."/>
            <person name="Steele A.D."/>
            <person name="Gui C."/>
            <person name="Meng S."/>
            <person name="Li G."/>
            <person name="Viehrig K."/>
            <person name="Ye F."/>
            <person name="Su P."/>
            <person name="Kiefer A.F."/>
            <person name="Nichols A."/>
            <person name="Cepeda A.J."/>
            <person name="Yan W."/>
            <person name="Fan B."/>
            <person name="Jiang Y."/>
            <person name="Adhikari A."/>
            <person name="Zheng C.-J."/>
            <person name="Schuster L."/>
            <person name="Cowan T.M."/>
            <person name="Smanski M.J."/>
            <person name="Chevrette M.G."/>
            <person name="De Carvalho L.P.S."/>
            <person name="Shen B."/>
        </authorList>
    </citation>
    <scope>NUCLEOTIDE SEQUENCE [LARGE SCALE GENOMIC DNA]</scope>
    <source>
        <strain evidence="3 4">NPDC058753</strain>
    </source>
</reference>
<protein>
    <submittedName>
        <fullName evidence="3">Thiopeptide-type bacteriocin biosynthesis protein</fullName>
    </submittedName>
</protein>
<evidence type="ECO:0000313" key="3">
    <source>
        <dbReference type="EMBL" id="MFE1351628.1"/>
    </source>
</evidence>
<dbReference type="EMBL" id="JBHYPX010000008">
    <property type="protein sequence ID" value="MFE1351628.1"/>
    <property type="molecule type" value="Genomic_DNA"/>
</dbReference>
<feature type="compositionally biased region" description="Low complexity" evidence="1">
    <location>
        <begin position="158"/>
        <end position="170"/>
    </location>
</feature>
<dbReference type="Pfam" id="PF14028">
    <property type="entry name" value="Lant_dehydr_C"/>
    <property type="match status" value="1"/>
</dbReference>
<proteinExistence type="predicted"/>
<feature type="compositionally biased region" description="Low complexity" evidence="1">
    <location>
        <begin position="88"/>
        <end position="103"/>
    </location>
</feature>
<dbReference type="RefSeq" id="WP_380563708.1">
    <property type="nucleotide sequence ID" value="NZ_JBHYPX010000008.1"/>
</dbReference>
<organism evidence="3 4">
    <name type="scientific">Kitasatospora phosalacinea</name>
    <dbReference type="NCBI Taxonomy" id="2065"/>
    <lineage>
        <taxon>Bacteria</taxon>
        <taxon>Bacillati</taxon>
        <taxon>Actinomycetota</taxon>
        <taxon>Actinomycetes</taxon>
        <taxon>Kitasatosporales</taxon>
        <taxon>Streptomycetaceae</taxon>
        <taxon>Kitasatospora</taxon>
    </lineage>
</organism>
<name>A0ABW6GFY0_9ACTN</name>
<dbReference type="NCBIfam" id="TIGR03891">
    <property type="entry name" value="thiopep_ocin"/>
    <property type="match status" value="1"/>
</dbReference>
<dbReference type="InterPro" id="IPR023809">
    <property type="entry name" value="Thiopep_bacteriocin_synth_dom"/>
</dbReference>
<comment type="caution">
    <text evidence="3">The sequence shown here is derived from an EMBL/GenBank/DDBJ whole genome shotgun (WGS) entry which is preliminary data.</text>
</comment>
<dbReference type="Proteomes" id="UP001599542">
    <property type="component" value="Unassembled WGS sequence"/>
</dbReference>
<evidence type="ECO:0000313" key="4">
    <source>
        <dbReference type="Proteomes" id="UP001599542"/>
    </source>
</evidence>
<keyword evidence="4" id="KW-1185">Reference proteome</keyword>
<feature type="region of interest" description="Disordered" evidence="1">
    <location>
        <begin position="1"/>
        <end position="178"/>
    </location>
</feature>
<feature type="domain" description="Thiopeptide-type bacteriocin biosynthesis" evidence="2">
    <location>
        <begin position="181"/>
        <end position="476"/>
    </location>
</feature>
<evidence type="ECO:0000256" key="1">
    <source>
        <dbReference type="SAM" id="MobiDB-lite"/>
    </source>
</evidence>
<gene>
    <name evidence="3" type="ORF">ACFW6T_06505</name>
</gene>
<feature type="region of interest" description="Disordered" evidence="1">
    <location>
        <begin position="486"/>
        <end position="506"/>
    </location>
</feature>
<evidence type="ECO:0000259" key="2">
    <source>
        <dbReference type="Pfam" id="PF14028"/>
    </source>
</evidence>
<feature type="compositionally biased region" description="Low complexity" evidence="1">
    <location>
        <begin position="133"/>
        <end position="147"/>
    </location>
</feature>
<accession>A0ABW6GFY0</accession>
<sequence length="506" mass="51878">MSAPDQAAKPSPPARAAAPGTPERLAEPSAPARGAEPNNPVRGAEPNIPVRAANPGPSTRAAAPGTPVRGAEPSAPERVTDPSTLDLAAEPGPSARAAAPGTPVRVAEPSLPGRLAEPSAPERVAEPGTPTWAAEPGTPARAAAPGPLVRGAEPNVPPRAAAPSAPVRSVGPSTPVPQGRWRTWHLHADSLRPAALEELLLRAVVPVVEGLVADRGAGGPLRPWFFLRYWQGGPHLRLRIADLDGPAADRITADLAARTDAVNAALPAEDRITPAAYRRAAGPLAELGEGGRSLELGELLAPGVHPARYEPEVGRYGGPGEMALGEELFHASSVVVLRACRTRPGPGRNVADGLEAMAATLSAWPGDRTALLRAVRDGWAEWSGGPDRAAAAERAARAAAEQADRLRASAAALTALAEGAPSRWSAWTSRLRPAAERWTELHGTPTAGRIFGSHLHMTQNRLGVGAGREGLMAGVLLELLPTTASAPENAPGSAPGSAPGGAAEII</sequence>